<evidence type="ECO:0000313" key="1">
    <source>
        <dbReference type="EMBL" id="KAF9654259.1"/>
    </source>
</evidence>
<accession>A0ACB6ZXD1</accession>
<protein>
    <submittedName>
        <fullName evidence="1">Uncharacterized protein</fullName>
    </submittedName>
</protein>
<keyword evidence="2" id="KW-1185">Reference proteome</keyword>
<gene>
    <name evidence="1" type="ORF">BDM02DRAFT_3182080</name>
</gene>
<dbReference type="Proteomes" id="UP000886501">
    <property type="component" value="Unassembled WGS sequence"/>
</dbReference>
<proteinExistence type="predicted"/>
<organism evidence="1 2">
    <name type="scientific">Thelephora ganbajun</name>
    <name type="common">Ganba fungus</name>
    <dbReference type="NCBI Taxonomy" id="370292"/>
    <lineage>
        <taxon>Eukaryota</taxon>
        <taxon>Fungi</taxon>
        <taxon>Dikarya</taxon>
        <taxon>Basidiomycota</taxon>
        <taxon>Agaricomycotina</taxon>
        <taxon>Agaricomycetes</taxon>
        <taxon>Thelephorales</taxon>
        <taxon>Thelephoraceae</taxon>
        <taxon>Thelephora</taxon>
    </lineage>
</organism>
<reference evidence="1" key="2">
    <citation type="journal article" date="2020" name="Nat. Commun.">
        <title>Large-scale genome sequencing of mycorrhizal fungi provides insights into the early evolution of symbiotic traits.</title>
        <authorList>
            <person name="Miyauchi S."/>
            <person name="Kiss E."/>
            <person name="Kuo A."/>
            <person name="Drula E."/>
            <person name="Kohler A."/>
            <person name="Sanchez-Garcia M."/>
            <person name="Morin E."/>
            <person name="Andreopoulos B."/>
            <person name="Barry K.W."/>
            <person name="Bonito G."/>
            <person name="Buee M."/>
            <person name="Carver A."/>
            <person name="Chen C."/>
            <person name="Cichocki N."/>
            <person name="Clum A."/>
            <person name="Culley D."/>
            <person name="Crous P.W."/>
            <person name="Fauchery L."/>
            <person name="Girlanda M."/>
            <person name="Hayes R.D."/>
            <person name="Keri Z."/>
            <person name="LaButti K."/>
            <person name="Lipzen A."/>
            <person name="Lombard V."/>
            <person name="Magnuson J."/>
            <person name="Maillard F."/>
            <person name="Murat C."/>
            <person name="Nolan M."/>
            <person name="Ohm R.A."/>
            <person name="Pangilinan J."/>
            <person name="Pereira M.F."/>
            <person name="Perotto S."/>
            <person name="Peter M."/>
            <person name="Pfister S."/>
            <person name="Riley R."/>
            <person name="Sitrit Y."/>
            <person name="Stielow J.B."/>
            <person name="Szollosi G."/>
            <person name="Zifcakova L."/>
            <person name="Stursova M."/>
            <person name="Spatafora J.W."/>
            <person name="Tedersoo L."/>
            <person name="Vaario L.M."/>
            <person name="Yamada A."/>
            <person name="Yan M."/>
            <person name="Wang P."/>
            <person name="Xu J."/>
            <person name="Bruns T."/>
            <person name="Baldrian P."/>
            <person name="Vilgalys R."/>
            <person name="Dunand C."/>
            <person name="Henrissat B."/>
            <person name="Grigoriev I.V."/>
            <person name="Hibbett D."/>
            <person name="Nagy L.G."/>
            <person name="Martin F.M."/>
        </authorList>
    </citation>
    <scope>NUCLEOTIDE SEQUENCE</scope>
    <source>
        <strain evidence="1">P2</strain>
    </source>
</reference>
<name>A0ACB6ZXD1_THEGA</name>
<sequence>MHAQACFNCIVVLTALFLSSCYWQPVTLDTPLYRPWDDNITTFGHALKAMLPQNSTLDVPVVQFVDRCWCDITNKVFFQPFNVTQWEVDSLKLYVEDANRQQKKEIEKTKLATDPMVSQPANSTQQPSERALLMSDVATLYNIALSRWKFMFTPSNGSYTSATPPTTPLPSQTASPVSEPTATSVPARDQKSLPWWQREYSLRPYGFDVSVEFGWNDERY</sequence>
<comment type="caution">
    <text evidence="1">The sequence shown here is derived from an EMBL/GenBank/DDBJ whole genome shotgun (WGS) entry which is preliminary data.</text>
</comment>
<reference evidence="1" key="1">
    <citation type="submission" date="2019-10" db="EMBL/GenBank/DDBJ databases">
        <authorList>
            <consortium name="DOE Joint Genome Institute"/>
            <person name="Kuo A."/>
            <person name="Miyauchi S."/>
            <person name="Kiss E."/>
            <person name="Drula E."/>
            <person name="Kohler A."/>
            <person name="Sanchez-Garcia M."/>
            <person name="Andreopoulos B."/>
            <person name="Barry K.W."/>
            <person name="Bonito G."/>
            <person name="Buee M."/>
            <person name="Carver A."/>
            <person name="Chen C."/>
            <person name="Cichocki N."/>
            <person name="Clum A."/>
            <person name="Culley D."/>
            <person name="Crous P.W."/>
            <person name="Fauchery L."/>
            <person name="Girlanda M."/>
            <person name="Hayes R."/>
            <person name="Keri Z."/>
            <person name="Labutti K."/>
            <person name="Lipzen A."/>
            <person name="Lombard V."/>
            <person name="Magnuson J."/>
            <person name="Maillard F."/>
            <person name="Morin E."/>
            <person name="Murat C."/>
            <person name="Nolan M."/>
            <person name="Ohm R."/>
            <person name="Pangilinan J."/>
            <person name="Pereira M."/>
            <person name="Perotto S."/>
            <person name="Peter M."/>
            <person name="Riley R."/>
            <person name="Sitrit Y."/>
            <person name="Stielow B."/>
            <person name="Szollosi G."/>
            <person name="Zifcakova L."/>
            <person name="Stursova M."/>
            <person name="Spatafora J.W."/>
            <person name="Tedersoo L."/>
            <person name="Vaario L.-M."/>
            <person name="Yamada A."/>
            <person name="Yan M."/>
            <person name="Wang P."/>
            <person name="Xu J."/>
            <person name="Bruns T."/>
            <person name="Baldrian P."/>
            <person name="Vilgalys R."/>
            <person name="Henrissat B."/>
            <person name="Grigoriev I.V."/>
            <person name="Hibbett D."/>
            <person name="Nagy L.G."/>
            <person name="Martin F.M."/>
        </authorList>
    </citation>
    <scope>NUCLEOTIDE SEQUENCE</scope>
    <source>
        <strain evidence="1">P2</strain>
    </source>
</reference>
<evidence type="ECO:0000313" key="2">
    <source>
        <dbReference type="Proteomes" id="UP000886501"/>
    </source>
</evidence>
<dbReference type="EMBL" id="MU117961">
    <property type="protein sequence ID" value="KAF9654259.1"/>
    <property type="molecule type" value="Genomic_DNA"/>
</dbReference>